<evidence type="ECO:0000313" key="2">
    <source>
        <dbReference type="Proteomes" id="UP000621454"/>
    </source>
</evidence>
<dbReference type="RefSeq" id="WP_188586458.1">
    <property type="nucleotide sequence ID" value="NZ_BMGC01000011.1"/>
</dbReference>
<name>A0A916T629_9ACTN</name>
<keyword evidence="2" id="KW-1185">Reference proteome</keyword>
<gene>
    <name evidence="1" type="ORF">GCM10011489_20120</name>
</gene>
<sequence>MEADPDRIDRGGNRARESAEYVDSAHSVLDGGSIAAQLFGGFPTCESAAAGIADVRQSHCDGLLAQQKSLNDIAVHAMTTAATLRRVDAAIAGALSRLGPR</sequence>
<dbReference type="AlphaFoldDB" id="A0A916T629"/>
<proteinExistence type="predicted"/>
<protein>
    <submittedName>
        <fullName evidence="1">Uncharacterized protein</fullName>
    </submittedName>
</protein>
<dbReference type="Pfam" id="PF10817">
    <property type="entry name" value="DUF2563"/>
    <property type="match status" value="1"/>
</dbReference>
<dbReference type="InterPro" id="IPR022534">
    <property type="entry name" value="DUF2563"/>
</dbReference>
<comment type="caution">
    <text evidence="1">The sequence shown here is derived from an EMBL/GenBank/DDBJ whole genome shotgun (WGS) entry which is preliminary data.</text>
</comment>
<evidence type="ECO:0000313" key="1">
    <source>
        <dbReference type="EMBL" id="GGB31874.1"/>
    </source>
</evidence>
<dbReference type="Proteomes" id="UP000621454">
    <property type="component" value="Unassembled WGS sequence"/>
</dbReference>
<organism evidence="1 2">
    <name type="scientific">Gordonia jinhuaensis</name>
    <dbReference type="NCBI Taxonomy" id="1517702"/>
    <lineage>
        <taxon>Bacteria</taxon>
        <taxon>Bacillati</taxon>
        <taxon>Actinomycetota</taxon>
        <taxon>Actinomycetes</taxon>
        <taxon>Mycobacteriales</taxon>
        <taxon>Gordoniaceae</taxon>
        <taxon>Gordonia</taxon>
    </lineage>
</organism>
<reference evidence="1" key="1">
    <citation type="journal article" date="2014" name="Int. J. Syst. Evol. Microbiol.">
        <title>Complete genome sequence of Corynebacterium casei LMG S-19264T (=DSM 44701T), isolated from a smear-ripened cheese.</title>
        <authorList>
            <consortium name="US DOE Joint Genome Institute (JGI-PGF)"/>
            <person name="Walter F."/>
            <person name="Albersmeier A."/>
            <person name="Kalinowski J."/>
            <person name="Ruckert C."/>
        </authorList>
    </citation>
    <scope>NUCLEOTIDE SEQUENCE</scope>
    <source>
        <strain evidence="1">CGMCC 1.12827</strain>
    </source>
</reference>
<accession>A0A916T629</accession>
<reference evidence="1" key="2">
    <citation type="submission" date="2020-09" db="EMBL/GenBank/DDBJ databases">
        <authorList>
            <person name="Sun Q."/>
            <person name="Zhou Y."/>
        </authorList>
    </citation>
    <scope>NUCLEOTIDE SEQUENCE</scope>
    <source>
        <strain evidence="1">CGMCC 1.12827</strain>
    </source>
</reference>
<dbReference type="EMBL" id="BMGC01000011">
    <property type="protein sequence ID" value="GGB31874.1"/>
    <property type="molecule type" value="Genomic_DNA"/>
</dbReference>